<keyword evidence="2" id="KW-1185">Reference proteome</keyword>
<evidence type="ECO:0000313" key="1">
    <source>
        <dbReference type="EMBL" id="GBE60392.1"/>
    </source>
</evidence>
<gene>
    <name evidence="1" type="ORF">BOVATA_018850</name>
</gene>
<sequence length="223" mass="24999">MREPLTQQFLARLLNLLSQTMDATRNLLGTLTYGSLDSLPSILGNNLCVYSPHGFRDVFHYQLSRVGKETQYELLELVVPFLVRRHVNVIADGPQKSLSSHLGETVGEGCHRRNLGQHVCAVAARYLANASLRVDSKVHRKVLSNQTLQRLPDTETEQLSRESKLVEELRFTKVNIEVGLVVQSSHVEVLRCEVLNIIDLRVANNILLRQANEEMVVVAVAAP</sequence>
<dbReference type="RefSeq" id="XP_028866635.1">
    <property type="nucleotide sequence ID" value="XM_029010802.1"/>
</dbReference>
<accession>A0A2H6KBM2</accession>
<dbReference type="AlphaFoldDB" id="A0A2H6KBM2"/>
<dbReference type="VEuPathDB" id="PiroplasmaDB:BOVATA_018850"/>
<comment type="caution">
    <text evidence="1">The sequence shown here is derived from an EMBL/GenBank/DDBJ whole genome shotgun (WGS) entry which is preliminary data.</text>
</comment>
<evidence type="ECO:0000313" key="2">
    <source>
        <dbReference type="Proteomes" id="UP000236319"/>
    </source>
</evidence>
<proteinExistence type="predicted"/>
<dbReference type="Proteomes" id="UP000236319">
    <property type="component" value="Unassembled WGS sequence"/>
</dbReference>
<protein>
    <submittedName>
        <fullName evidence="1">Uncharacterized protein</fullName>
    </submittedName>
</protein>
<dbReference type="EMBL" id="BDSA01000002">
    <property type="protein sequence ID" value="GBE60392.1"/>
    <property type="molecule type" value="Genomic_DNA"/>
</dbReference>
<organism evidence="1 2">
    <name type="scientific">Babesia ovata</name>
    <dbReference type="NCBI Taxonomy" id="189622"/>
    <lineage>
        <taxon>Eukaryota</taxon>
        <taxon>Sar</taxon>
        <taxon>Alveolata</taxon>
        <taxon>Apicomplexa</taxon>
        <taxon>Aconoidasida</taxon>
        <taxon>Piroplasmida</taxon>
        <taxon>Babesiidae</taxon>
        <taxon>Babesia</taxon>
    </lineage>
</organism>
<name>A0A2H6KBM2_9APIC</name>
<dbReference type="OrthoDB" id="367067at2759"/>
<reference evidence="1 2" key="1">
    <citation type="journal article" date="2017" name="BMC Genomics">
        <title>Whole-genome assembly of Babesia ovata and comparative genomics between closely related pathogens.</title>
        <authorList>
            <person name="Yamagishi J."/>
            <person name="Asada M."/>
            <person name="Hakimi H."/>
            <person name="Tanaka T.Q."/>
            <person name="Sugimoto C."/>
            <person name="Kawazu S."/>
        </authorList>
    </citation>
    <scope>NUCLEOTIDE SEQUENCE [LARGE SCALE GENOMIC DNA]</scope>
    <source>
        <strain evidence="1 2">Miyake</strain>
    </source>
</reference>
<dbReference type="GeneID" id="39874162"/>